<evidence type="ECO:0000313" key="2">
    <source>
        <dbReference type="Proteomes" id="UP000257109"/>
    </source>
</evidence>
<accession>A0A371HL53</accession>
<dbReference type="EMBL" id="QJKJ01002297">
    <property type="protein sequence ID" value="RDY03464.1"/>
    <property type="molecule type" value="Genomic_DNA"/>
</dbReference>
<keyword evidence="2" id="KW-1185">Reference proteome</keyword>
<gene>
    <name evidence="1" type="ORF">CR513_12946</name>
</gene>
<dbReference type="OrthoDB" id="1426925at2759"/>
<sequence>MCRPHHLTSIALIGGRRITSLLHGALLNSSHEDQGLELKGHPHSMIMTLKLGLFSNNLYKRPPTSMDELRAKASKYIQMEEMVEFRDSIRAEHQKMMNR</sequence>
<organism evidence="1 2">
    <name type="scientific">Mucuna pruriens</name>
    <name type="common">Velvet bean</name>
    <name type="synonym">Dolichos pruriens</name>
    <dbReference type="NCBI Taxonomy" id="157652"/>
    <lineage>
        <taxon>Eukaryota</taxon>
        <taxon>Viridiplantae</taxon>
        <taxon>Streptophyta</taxon>
        <taxon>Embryophyta</taxon>
        <taxon>Tracheophyta</taxon>
        <taxon>Spermatophyta</taxon>
        <taxon>Magnoliopsida</taxon>
        <taxon>eudicotyledons</taxon>
        <taxon>Gunneridae</taxon>
        <taxon>Pentapetalae</taxon>
        <taxon>rosids</taxon>
        <taxon>fabids</taxon>
        <taxon>Fabales</taxon>
        <taxon>Fabaceae</taxon>
        <taxon>Papilionoideae</taxon>
        <taxon>50 kb inversion clade</taxon>
        <taxon>NPAAA clade</taxon>
        <taxon>indigoferoid/millettioid clade</taxon>
        <taxon>Phaseoleae</taxon>
        <taxon>Mucuna</taxon>
    </lineage>
</organism>
<feature type="non-terminal residue" evidence="1">
    <location>
        <position position="1"/>
    </location>
</feature>
<name>A0A371HL53_MUCPR</name>
<evidence type="ECO:0000313" key="1">
    <source>
        <dbReference type="EMBL" id="RDY03464.1"/>
    </source>
</evidence>
<dbReference type="Proteomes" id="UP000257109">
    <property type="component" value="Unassembled WGS sequence"/>
</dbReference>
<proteinExistence type="predicted"/>
<reference evidence="1" key="1">
    <citation type="submission" date="2018-05" db="EMBL/GenBank/DDBJ databases">
        <title>Draft genome of Mucuna pruriens seed.</title>
        <authorList>
            <person name="Nnadi N.E."/>
            <person name="Vos R."/>
            <person name="Hasami M.H."/>
            <person name="Devisetty U.K."/>
            <person name="Aguiy J.C."/>
        </authorList>
    </citation>
    <scope>NUCLEOTIDE SEQUENCE [LARGE SCALE GENOMIC DNA]</scope>
    <source>
        <strain evidence="1">JCA_2017</strain>
    </source>
</reference>
<comment type="caution">
    <text evidence="1">The sequence shown here is derived from an EMBL/GenBank/DDBJ whole genome shotgun (WGS) entry which is preliminary data.</text>
</comment>
<dbReference type="AlphaFoldDB" id="A0A371HL53"/>
<protein>
    <submittedName>
        <fullName evidence="1">Uncharacterized protein</fullName>
    </submittedName>
</protein>